<name>A0A6A6G727_9PEZI</name>
<dbReference type="Proteomes" id="UP000799538">
    <property type="component" value="Unassembled WGS sequence"/>
</dbReference>
<sequence>MRTPDLKPGLSLSSLARLSTVSPFTPDPRSTPPYQAWYQPIHASPSTALPLPWRPLPNRQRPPVPSTRRPPSPPEQPQISPLATPDLASLHLYPPQCALRTRQIHLKPPQPLLCDPPDRLQHPPPRSSATLLPRSSRPEVGGTPPTPSSYSKSR</sequence>
<protein>
    <submittedName>
        <fullName evidence="2">Uncharacterized protein</fullName>
    </submittedName>
</protein>
<accession>A0A6A6G727</accession>
<keyword evidence="3" id="KW-1185">Reference proteome</keyword>
<reference evidence="3" key="1">
    <citation type="journal article" date="2020" name="Stud. Mycol.">
        <title>101 Dothideomycetes genomes: A test case for predicting lifestyles and emergence of pathogens.</title>
        <authorList>
            <person name="Haridas S."/>
            <person name="Albert R."/>
            <person name="Binder M."/>
            <person name="Bloem J."/>
            <person name="LaButti K."/>
            <person name="Salamov A."/>
            <person name="Andreopoulos B."/>
            <person name="Baker S."/>
            <person name="Barry K."/>
            <person name="Bills G."/>
            <person name="Bluhm B."/>
            <person name="Cannon C."/>
            <person name="Castanera R."/>
            <person name="Culley D."/>
            <person name="Daum C."/>
            <person name="Ezra D."/>
            <person name="Gonzalez J."/>
            <person name="Henrissat B."/>
            <person name="Kuo A."/>
            <person name="Liang C."/>
            <person name="Lipzen A."/>
            <person name="Lutzoni F."/>
            <person name="Magnuson J."/>
            <person name="Mondo S."/>
            <person name="Nolan M."/>
            <person name="Ohm R."/>
            <person name="Pangilinan J."/>
            <person name="Park H.-J."/>
            <person name="Ramirez L."/>
            <person name="Alfaro M."/>
            <person name="Sun H."/>
            <person name="Tritt A."/>
            <person name="Yoshinaga Y."/>
            <person name="Zwiers L.-H."/>
            <person name="Turgeon B."/>
            <person name="Goodwin S."/>
            <person name="Spatafora J."/>
            <person name="Crous P."/>
            <person name="Grigoriev I."/>
        </authorList>
    </citation>
    <scope>NUCLEOTIDE SEQUENCE [LARGE SCALE GENOMIC DNA]</scope>
    <source>
        <strain evidence="3">CECT 20119</strain>
    </source>
</reference>
<dbReference type="EMBL" id="ML992510">
    <property type="protein sequence ID" value="KAF2221379.1"/>
    <property type="molecule type" value="Genomic_DNA"/>
</dbReference>
<evidence type="ECO:0000256" key="1">
    <source>
        <dbReference type="SAM" id="MobiDB-lite"/>
    </source>
</evidence>
<feature type="region of interest" description="Disordered" evidence="1">
    <location>
        <begin position="108"/>
        <end position="154"/>
    </location>
</feature>
<feature type="region of interest" description="Disordered" evidence="1">
    <location>
        <begin position="18"/>
        <end position="87"/>
    </location>
</feature>
<evidence type="ECO:0000313" key="2">
    <source>
        <dbReference type="EMBL" id="KAF2221379.1"/>
    </source>
</evidence>
<dbReference type="AlphaFoldDB" id="A0A6A6G727"/>
<gene>
    <name evidence="2" type="ORF">BDZ85DRAFT_16216</name>
</gene>
<proteinExistence type="predicted"/>
<evidence type="ECO:0000313" key="3">
    <source>
        <dbReference type="Proteomes" id="UP000799538"/>
    </source>
</evidence>
<feature type="compositionally biased region" description="Pro residues" evidence="1">
    <location>
        <begin position="52"/>
        <end position="76"/>
    </location>
</feature>
<organism evidence="2 3">
    <name type="scientific">Elsinoe ampelina</name>
    <dbReference type="NCBI Taxonomy" id="302913"/>
    <lineage>
        <taxon>Eukaryota</taxon>
        <taxon>Fungi</taxon>
        <taxon>Dikarya</taxon>
        <taxon>Ascomycota</taxon>
        <taxon>Pezizomycotina</taxon>
        <taxon>Dothideomycetes</taxon>
        <taxon>Dothideomycetidae</taxon>
        <taxon>Myriangiales</taxon>
        <taxon>Elsinoaceae</taxon>
        <taxon>Elsinoe</taxon>
    </lineage>
</organism>